<reference evidence="6 7" key="1">
    <citation type="journal article" date="2013" name="Int. J. Syst. Evol. Microbiol.">
        <title>Tumebacillus flagellatus sp. nov., an alpha-amylase/pullulanase-producing bacterium isolated from cassava wastewater.</title>
        <authorList>
            <person name="Wang Q."/>
            <person name="Xie N."/>
            <person name="Qin Y."/>
            <person name="Shen N."/>
            <person name="Zhu J."/>
            <person name="Mi H."/>
            <person name="Huang R."/>
        </authorList>
    </citation>
    <scope>NUCLEOTIDE SEQUENCE [LARGE SCALE GENOMIC DNA]</scope>
    <source>
        <strain evidence="6 7">GST4</strain>
    </source>
</reference>
<gene>
    <name evidence="6" type="ORF">EL26_01575</name>
</gene>
<feature type="chain" id="PRO_5038375965" description="DUF4832 domain-containing protein" evidence="3">
    <location>
        <begin position="20"/>
        <end position="474"/>
    </location>
</feature>
<dbReference type="STRING" id="1157490.EL26_01575"/>
<evidence type="ECO:0000259" key="4">
    <source>
        <dbReference type="Pfam" id="PF02449"/>
    </source>
</evidence>
<feature type="domain" description="Glycoside hydrolase family 42 N-terminal" evidence="4">
    <location>
        <begin position="70"/>
        <end position="177"/>
    </location>
</feature>
<dbReference type="RefSeq" id="WP_052035852.1">
    <property type="nucleotide sequence ID" value="NZ_JMIR01000001.1"/>
</dbReference>
<keyword evidence="2" id="KW-0326">Glycosidase</keyword>
<evidence type="ECO:0008006" key="8">
    <source>
        <dbReference type="Google" id="ProtNLM"/>
    </source>
</evidence>
<dbReference type="Pfam" id="PF02449">
    <property type="entry name" value="Glyco_hydro_42"/>
    <property type="match status" value="1"/>
</dbReference>
<evidence type="ECO:0000313" key="7">
    <source>
        <dbReference type="Proteomes" id="UP000027931"/>
    </source>
</evidence>
<evidence type="ECO:0000256" key="2">
    <source>
        <dbReference type="ARBA" id="ARBA00023295"/>
    </source>
</evidence>
<dbReference type="Proteomes" id="UP000027931">
    <property type="component" value="Unassembled WGS sequence"/>
</dbReference>
<dbReference type="InterPro" id="IPR017853">
    <property type="entry name" value="GH"/>
</dbReference>
<dbReference type="EMBL" id="JMIR01000001">
    <property type="protein sequence ID" value="KEO85275.1"/>
    <property type="molecule type" value="Genomic_DNA"/>
</dbReference>
<feature type="signal peptide" evidence="3">
    <location>
        <begin position="1"/>
        <end position="19"/>
    </location>
</feature>
<comment type="caution">
    <text evidence="6">The sequence shown here is derived from an EMBL/GenBank/DDBJ whole genome shotgun (WGS) entry which is preliminary data.</text>
</comment>
<dbReference type="GO" id="GO:0009341">
    <property type="term" value="C:beta-galactosidase complex"/>
    <property type="evidence" value="ECO:0007669"/>
    <property type="project" value="InterPro"/>
</dbReference>
<keyword evidence="1" id="KW-0378">Hydrolase</keyword>
<dbReference type="SUPFAM" id="SSF51445">
    <property type="entry name" value="(Trans)glycosidases"/>
    <property type="match status" value="1"/>
</dbReference>
<protein>
    <recommendedName>
        <fullName evidence="8">DUF4832 domain-containing protein</fullName>
    </recommendedName>
</protein>
<keyword evidence="7" id="KW-1185">Reference proteome</keyword>
<evidence type="ECO:0000256" key="3">
    <source>
        <dbReference type="SAM" id="SignalP"/>
    </source>
</evidence>
<dbReference type="GO" id="GO:0005975">
    <property type="term" value="P:carbohydrate metabolic process"/>
    <property type="evidence" value="ECO:0007669"/>
    <property type="project" value="InterPro"/>
</dbReference>
<dbReference type="Gene3D" id="3.20.20.80">
    <property type="entry name" value="Glycosidases"/>
    <property type="match status" value="1"/>
</dbReference>
<dbReference type="GO" id="GO:0004565">
    <property type="term" value="F:beta-galactosidase activity"/>
    <property type="evidence" value="ECO:0007669"/>
    <property type="project" value="InterPro"/>
</dbReference>
<dbReference type="InterPro" id="IPR013529">
    <property type="entry name" value="Glyco_hydro_42_N"/>
</dbReference>
<name>A0A074LXV6_9BACL</name>
<keyword evidence="3" id="KW-0732">Signal</keyword>
<dbReference type="Pfam" id="PF16116">
    <property type="entry name" value="DUF4832"/>
    <property type="match status" value="1"/>
</dbReference>
<sequence length="474" mass="53280">MIRKTILLTAALLLTVDLTGTTPISGMEQPMVVHVHKQETQAVLNNPFMGLAPGADHDGPYVQPHRLVYGVVTWKELEPVKGQFNFAGVEKRLHFDEWNARGAKVILRVVLDYSSDTKHIDIPEWLYQEMHGDGAYYDADLGKGFSPNYSNPILIQEHAQLMKKLGERYDHDPRIAFLALGSLGHWGEWHTLQTDTQYIPFPKTEISDLYVHQYLDAFPDKKLLMRRPYPIVGEYGIGLYNDMFGNARSTYDFKDWYENGYRSSLAEADIPAVPEFWKEGPSGGEFGDADTVKGLVKSDKIESVLQQARDTHVSWMGASILADEKFPPAEQANLDRFLNTMGYRFTIPNASFSEQVRQGGLLSVALTIANRGVAPFYYKWPLELSLVDTAGHVAAATITGQDITRWLPGENDVQEFLPVPETLEPGTYTLCVAILDPDTKKPGIDFAMDGRRADGRYELGQVVVTKRPPLRLLF</sequence>
<evidence type="ECO:0000256" key="1">
    <source>
        <dbReference type="ARBA" id="ARBA00022801"/>
    </source>
</evidence>
<dbReference type="AlphaFoldDB" id="A0A074LXV6"/>
<organism evidence="6 7">
    <name type="scientific">Tumebacillus flagellatus</name>
    <dbReference type="NCBI Taxonomy" id="1157490"/>
    <lineage>
        <taxon>Bacteria</taxon>
        <taxon>Bacillati</taxon>
        <taxon>Bacillota</taxon>
        <taxon>Bacilli</taxon>
        <taxon>Bacillales</taxon>
        <taxon>Alicyclobacillaceae</taxon>
        <taxon>Tumebacillus</taxon>
    </lineage>
</organism>
<evidence type="ECO:0000259" key="5">
    <source>
        <dbReference type="Pfam" id="PF16116"/>
    </source>
</evidence>
<accession>A0A074LXV6</accession>
<feature type="domain" description="DUF4832" evidence="5">
    <location>
        <begin position="237"/>
        <end position="440"/>
    </location>
</feature>
<evidence type="ECO:0000313" key="6">
    <source>
        <dbReference type="EMBL" id="KEO85275.1"/>
    </source>
</evidence>
<dbReference type="InterPro" id="IPR032267">
    <property type="entry name" value="DUF4832"/>
</dbReference>
<dbReference type="eggNOG" id="COG1874">
    <property type="taxonomic scope" value="Bacteria"/>
</dbReference>
<dbReference type="OrthoDB" id="9761426at2"/>
<proteinExistence type="predicted"/>